<organism evidence="1 2">
    <name type="scientific">Duganella phyllosphaerae</name>
    <dbReference type="NCBI Taxonomy" id="762836"/>
    <lineage>
        <taxon>Bacteria</taxon>
        <taxon>Pseudomonadati</taxon>
        <taxon>Pseudomonadota</taxon>
        <taxon>Betaproteobacteria</taxon>
        <taxon>Burkholderiales</taxon>
        <taxon>Oxalobacteraceae</taxon>
        <taxon>Telluria group</taxon>
        <taxon>Duganella</taxon>
    </lineage>
</organism>
<dbReference type="InterPro" id="IPR008727">
    <property type="entry name" value="PAAR_motif"/>
</dbReference>
<reference evidence="2" key="1">
    <citation type="journal article" date="2016" name="Front. Microbiol.">
        <title>Molecular Keys to the Janthinobacterium and Duganella spp. Interaction with the Plant Pathogen Fusarium graminearum.</title>
        <authorList>
            <person name="Haack F.S."/>
            <person name="Poehlein A."/>
            <person name="Kroger C."/>
            <person name="Voigt C.A."/>
            <person name="Piepenbring M."/>
            <person name="Bode H.B."/>
            <person name="Daniel R."/>
            <person name="Schafer W."/>
            <person name="Streit W.R."/>
        </authorList>
    </citation>
    <scope>NUCLEOTIDE SEQUENCE [LARGE SCALE GENOMIC DNA]</scope>
    <source>
        <strain evidence="2">T54</strain>
    </source>
</reference>
<protein>
    <submittedName>
        <fullName evidence="1">PAAR motif protein</fullName>
    </submittedName>
</protein>
<dbReference type="AlphaFoldDB" id="A0A1E7X529"/>
<dbReference type="CDD" id="cd14744">
    <property type="entry name" value="PAAR_CT_2"/>
    <property type="match status" value="1"/>
</dbReference>
<evidence type="ECO:0000313" key="1">
    <source>
        <dbReference type="EMBL" id="OFA07723.1"/>
    </source>
</evidence>
<evidence type="ECO:0000313" key="2">
    <source>
        <dbReference type="Proteomes" id="UP000175989"/>
    </source>
</evidence>
<dbReference type="Pfam" id="PF05488">
    <property type="entry name" value="PAAR_motif"/>
    <property type="match status" value="1"/>
</dbReference>
<comment type="caution">
    <text evidence="1">The sequence shown here is derived from an EMBL/GenBank/DDBJ whole genome shotgun (WGS) entry which is preliminary data.</text>
</comment>
<accession>A0A1E7X529</accession>
<sequence length="87" mass="8937">MKGVIRLNDPTSHGGKVISAAPNSKVQGIAVARQGDRCICPIKGHDQCKIAEGDPKVLIDGVPVAFEGHKTTCGATLISTVSTTGRG</sequence>
<dbReference type="PATRIC" id="fig|762836.4.peg.1170"/>
<dbReference type="RefSeq" id="WP_070246852.1">
    <property type="nucleotide sequence ID" value="NZ_LROM01000058.1"/>
</dbReference>
<dbReference type="Gene3D" id="2.60.200.60">
    <property type="match status" value="1"/>
</dbReference>
<gene>
    <name evidence="1" type="ORF">DUPY_11200</name>
</gene>
<dbReference type="Proteomes" id="UP000175989">
    <property type="component" value="Unassembled WGS sequence"/>
</dbReference>
<keyword evidence="2" id="KW-1185">Reference proteome</keyword>
<name>A0A1E7X529_9BURK</name>
<proteinExistence type="predicted"/>
<dbReference type="EMBL" id="LROM01000058">
    <property type="protein sequence ID" value="OFA07723.1"/>
    <property type="molecule type" value="Genomic_DNA"/>
</dbReference>
<dbReference type="OrthoDB" id="197187at2"/>